<reference evidence="2" key="1">
    <citation type="journal article" date="2019" name="Int. J. Syst. Evol. Microbiol.">
        <title>The Global Catalogue of Microorganisms (GCM) 10K type strain sequencing project: providing services to taxonomists for standard genome sequencing and annotation.</title>
        <authorList>
            <consortium name="The Broad Institute Genomics Platform"/>
            <consortium name="The Broad Institute Genome Sequencing Center for Infectious Disease"/>
            <person name="Wu L."/>
            <person name="Ma J."/>
        </authorList>
    </citation>
    <scope>NUCLEOTIDE SEQUENCE [LARGE SCALE GENOMIC DNA]</scope>
    <source>
        <strain evidence="2">JCM 15478</strain>
    </source>
</reference>
<accession>A0ABP5H3F6</accession>
<gene>
    <name evidence="1" type="ORF">GCM10009801_04330</name>
</gene>
<organism evidence="1 2">
    <name type="scientific">Streptomyces albiaxialis</name>
    <dbReference type="NCBI Taxonomy" id="329523"/>
    <lineage>
        <taxon>Bacteria</taxon>
        <taxon>Bacillati</taxon>
        <taxon>Actinomycetota</taxon>
        <taxon>Actinomycetes</taxon>
        <taxon>Kitasatosporales</taxon>
        <taxon>Streptomycetaceae</taxon>
        <taxon>Streptomyces</taxon>
    </lineage>
</organism>
<dbReference type="EMBL" id="BAAAPE010000001">
    <property type="protein sequence ID" value="GAA2061768.1"/>
    <property type="molecule type" value="Genomic_DNA"/>
</dbReference>
<comment type="caution">
    <text evidence="1">The sequence shown here is derived from an EMBL/GenBank/DDBJ whole genome shotgun (WGS) entry which is preliminary data.</text>
</comment>
<evidence type="ECO:0008006" key="3">
    <source>
        <dbReference type="Google" id="ProtNLM"/>
    </source>
</evidence>
<sequence>MIHHLDLAELLHLAESVPGDPQVDDYGALVSATTRPSAAVSEIECYQSLTGKAAALLHTLALLEPLEHSNKRYALVAALAFMEANGVRVKPDVGRAAALLADIKPGMSGVRAIARSLREWTAA</sequence>
<dbReference type="Gene3D" id="1.20.120.1870">
    <property type="entry name" value="Fic/DOC protein, Fido domain"/>
    <property type="match status" value="1"/>
</dbReference>
<proteinExistence type="predicted"/>
<dbReference type="Proteomes" id="UP001500016">
    <property type="component" value="Unassembled WGS sequence"/>
</dbReference>
<keyword evidence="2" id="KW-1185">Reference proteome</keyword>
<dbReference type="InterPro" id="IPR053737">
    <property type="entry name" value="Type_II_TA_Toxin"/>
</dbReference>
<name>A0ABP5H3F6_9ACTN</name>
<evidence type="ECO:0000313" key="1">
    <source>
        <dbReference type="EMBL" id="GAA2061768.1"/>
    </source>
</evidence>
<evidence type="ECO:0000313" key="2">
    <source>
        <dbReference type="Proteomes" id="UP001500016"/>
    </source>
</evidence>
<dbReference type="RefSeq" id="WP_344523301.1">
    <property type="nucleotide sequence ID" value="NZ_BAAAPE010000001.1"/>
</dbReference>
<protein>
    <recommendedName>
        <fullName evidence="3">Fic family toxin-antitoxin system, toxin component</fullName>
    </recommendedName>
</protein>